<evidence type="ECO:0000256" key="1">
    <source>
        <dbReference type="SAM" id="Coils"/>
    </source>
</evidence>
<dbReference type="InterPro" id="IPR007435">
    <property type="entry name" value="DUF484"/>
</dbReference>
<keyword evidence="3" id="KW-1185">Reference proteome</keyword>
<name>A0A1I4RJU8_ECTMO</name>
<protein>
    <recommendedName>
        <fullName evidence="4">Phytochrome sensor protein</fullName>
    </recommendedName>
</protein>
<dbReference type="AlphaFoldDB" id="A0A1I4RJU8"/>
<organism evidence="2 3">
    <name type="scientific">Ectothiorhodospira mobilis</name>
    <dbReference type="NCBI Taxonomy" id="195064"/>
    <lineage>
        <taxon>Bacteria</taxon>
        <taxon>Pseudomonadati</taxon>
        <taxon>Pseudomonadota</taxon>
        <taxon>Gammaproteobacteria</taxon>
        <taxon>Chromatiales</taxon>
        <taxon>Ectothiorhodospiraceae</taxon>
        <taxon>Ectothiorhodospira</taxon>
    </lineage>
</organism>
<reference evidence="2 3" key="1">
    <citation type="submission" date="2016-10" db="EMBL/GenBank/DDBJ databases">
        <authorList>
            <person name="de Groot N.N."/>
        </authorList>
    </citation>
    <scope>NUCLEOTIDE SEQUENCE [LARGE SCALE GENOMIC DNA]</scope>
    <source>
        <strain evidence="2 3">DSM 4180</strain>
    </source>
</reference>
<gene>
    <name evidence="2" type="ORF">SAMN05421721_10838</name>
</gene>
<dbReference type="PANTHER" id="PTHR38765:SF1">
    <property type="entry name" value="DUF484 DOMAIN-CONTAINING PROTEIN"/>
    <property type="match status" value="1"/>
</dbReference>
<keyword evidence="1" id="KW-0175">Coiled coil</keyword>
<proteinExistence type="predicted"/>
<dbReference type="PANTHER" id="PTHR38765">
    <property type="entry name" value="DUF484 DOMAIN-CONTAINING PROTEIN"/>
    <property type="match status" value="1"/>
</dbReference>
<dbReference type="SUPFAM" id="SSF55781">
    <property type="entry name" value="GAF domain-like"/>
    <property type="match status" value="1"/>
</dbReference>
<dbReference type="RefSeq" id="WP_090485299.1">
    <property type="nucleotide sequence ID" value="NZ_FOUO01000008.1"/>
</dbReference>
<dbReference type="Proteomes" id="UP000199556">
    <property type="component" value="Unassembled WGS sequence"/>
</dbReference>
<dbReference type="EMBL" id="FOUO01000008">
    <property type="protein sequence ID" value="SFM52495.1"/>
    <property type="molecule type" value="Genomic_DNA"/>
</dbReference>
<dbReference type="Gene3D" id="3.30.450.40">
    <property type="match status" value="1"/>
</dbReference>
<dbReference type="OrthoDB" id="8525200at2"/>
<evidence type="ECO:0008006" key="4">
    <source>
        <dbReference type="Google" id="ProtNLM"/>
    </source>
</evidence>
<dbReference type="InterPro" id="IPR029016">
    <property type="entry name" value="GAF-like_dom_sf"/>
</dbReference>
<evidence type="ECO:0000313" key="3">
    <source>
        <dbReference type="Proteomes" id="UP000199556"/>
    </source>
</evidence>
<evidence type="ECO:0000313" key="2">
    <source>
        <dbReference type="EMBL" id="SFM52495.1"/>
    </source>
</evidence>
<dbReference type="Pfam" id="PF04340">
    <property type="entry name" value="DUF484"/>
    <property type="match status" value="1"/>
</dbReference>
<sequence length="232" mass="25600">MSTPGKSALAEEAVTEATVEAYLRAHPDFFERHLPLLEVLRLPHPCGGAVSLMERQISVLREKNRTLERKLMELVKLARENERLSQRMHHLALGLMEAEDLDAVLATTQEHLRSEFRADAVVIRVCGDPARGMHFVRGDDPAIEGFSHLFEDRRPLCGRLSQTQLEALFPAQTAAETRSAVVVPLLEGSSPLGLLALGSQEASRFHPGMGTLFLGYLGEIVSHAVSRRLAPV</sequence>
<dbReference type="STRING" id="195064.SAMN05421721_10838"/>
<accession>A0A1I4RJU8</accession>
<feature type="coiled-coil region" evidence="1">
    <location>
        <begin position="50"/>
        <end position="87"/>
    </location>
</feature>